<dbReference type="SUPFAM" id="SSF48208">
    <property type="entry name" value="Six-hairpin glycosidases"/>
    <property type="match status" value="1"/>
</dbReference>
<dbReference type="InterPro" id="IPR010401">
    <property type="entry name" value="AGL/Gdb1"/>
</dbReference>
<dbReference type="InterPro" id="IPR008928">
    <property type="entry name" value="6-hairpin_glycosidase_sf"/>
</dbReference>
<dbReference type="Proteomes" id="UP000219612">
    <property type="component" value="Unassembled WGS sequence"/>
</dbReference>
<accession>A0A285GJ85</accession>
<dbReference type="PANTHER" id="PTHR10569:SF2">
    <property type="entry name" value="GLYCOGEN DEBRANCHING ENZYME"/>
    <property type="match status" value="1"/>
</dbReference>
<dbReference type="InterPro" id="IPR032790">
    <property type="entry name" value="GDE_C"/>
</dbReference>
<proteinExistence type="predicted"/>
<dbReference type="Gene3D" id="1.50.10.10">
    <property type="match status" value="1"/>
</dbReference>
<reference evidence="3 4" key="1">
    <citation type="submission" date="2017-09" db="EMBL/GenBank/DDBJ databases">
        <authorList>
            <person name="Ehlers B."/>
            <person name="Leendertz F.H."/>
        </authorList>
    </citation>
    <scope>NUCLEOTIDE SEQUENCE [LARGE SCALE GENOMIC DNA]</scope>
    <source>
        <strain evidence="3 4">CGMCC 4.6857</strain>
    </source>
</reference>
<dbReference type="InterPro" id="IPR024742">
    <property type="entry name" value="Glycogen_debranch_N"/>
</dbReference>
<dbReference type="GO" id="GO:0004135">
    <property type="term" value="F:amylo-alpha-1,6-glucosidase activity"/>
    <property type="evidence" value="ECO:0007669"/>
    <property type="project" value="InterPro"/>
</dbReference>
<evidence type="ECO:0000259" key="2">
    <source>
        <dbReference type="Pfam" id="PF12439"/>
    </source>
</evidence>
<dbReference type="InterPro" id="IPR012341">
    <property type="entry name" value="6hp_glycosidase-like_sf"/>
</dbReference>
<dbReference type="OrthoDB" id="9761875at2"/>
<dbReference type="GO" id="GO:0004134">
    <property type="term" value="F:4-alpha-glucanotransferase activity"/>
    <property type="evidence" value="ECO:0007669"/>
    <property type="project" value="InterPro"/>
</dbReference>
<keyword evidence="4" id="KW-1185">Reference proteome</keyword>
<feature type="domain" description="Glycogen debranching enzyme C-terminal" evidence="1">
    <location>
        <begin position="285"/>
        <end position="636"/>
    </location>
</feature>
<dbReference type="EMBL" id="OBDY01000002">
    <property type="protein sequence ID" value="SNY23629.1"/>
    <property type="molecule type" value="Genomic_DNA"/>
</dbReference>
<evidence type="ECO:0000313" key="4">
    <source>
        <dbReference type="Proteomes" id="UP000219612"/>
    </source>
</evidence>
<feature type="domain" description="Glycogen debranching enzyme bacterial and archaeal type N-terminal" evidence="2">
    <location>
        <begin position="23"/>
        <end position="230"/>
    </location>
</feature>
<evidence type="ECO:0000313" key="3">
    <source>
        <dbReference type="EMBL" id="SNY23629.1"/>
    </source>
</evidence>
<evidence type="ECO:0000259" key="1">
    <source>
        <dbReference type="Pfam" id="PF06202"/>
    </source>
</evidence>
<dbReference type="RefSeq" id="WP_097318853.1">
    <property type="nucleotide sequence ID" value="NZ_OBDY01000002.1"/>
</dbReference>
<gene>
    <name evidence="3" type="ORF">SAMN05421748_10271</name>
</gene>
<dbReference type="AlphaFoldDB" id="A0A285GJ85"/>
<dbReference type="Pfam" id="PF06202">
    <property type="entry name" value="GDE_C"/>
    <property type="match status" value="1"/>
</dbReference>
<organism evidence="3 4">
    <name type="scientific">Paractinoplanes atraurantiacus</name>
    <dbReference type="NCBI Taxonomy" id="1036182"/>
    <lineage>
        <taxon>Bacteria</taxon>
        <taxon>Bacillati</taxon>
        <taxon>Actinomycetota</taxon>
        <taxon>Actinomycetes</taxon>
        <taxon>Micromonosporales</taxon>
        <taxon>Micromonosporaceae</taxon>
        <taxon>Paractinoplanes</taxon>
    </lineage>
</organism>
<dbReference type="GO" id="GO:0005980">
    <property type="term" value="P:glycogen catabolic process"/>
    <property type="evidence" value="ECO:0007669"/>
    <property type="project" value="InterPro"/>
</dbReference>
<dbReference type="PANTHER" id="PTHR10569">
    <property type="entry name" value="GLYCOGEN DEBRANCHING ENZYME"/>
    <property type="match status" value="1"/>
</dbReference>
<protein>
    <submittedName>
        <fullName evidence="3">Glycogen debranching enzyme, putative</fullName>
    </submittedName>
</protein>
<dbReference type="Pfam" id="PF12439">
    <property type="entry name" value="GDE_N"/>
    <property type="match status" value="1"/>
</dbReference>
<name>A0A285GJ85_9ACTN</name>
<sequence length="640" mass="68311">MATLRRTAFGPQVCGHLGESATREWLVPDGLGGYAMGTIGGLRTRRYHGLLVVAGETPASRRLGLASLDPVLTLASGASVRLATHEWSDGTIAPRGHELLTSFELVDGLPRWRWRIGDVVLERTLAMVTGRPAVAVVHRLLTGGPVSLTLDALCTWRDIHGERTASGPPPEVTAVEGGCVVEEAYRLRGPEFRRAGAWWRGVRHREEAARGLTPTEDLWYAGSFHAELRQPGATASVTAWSGDLSAPPPDASSAADLVTAARARNVAVVAAAAPADDDQATLALAADAFIIRTTKAFDVVAGYPWFGAWSRDTMISYEGLFLSRGRFDEGRSLLLSYAATLSEGMLANTADTGSVEFNTADGTLWFVHAVGRHVAVTGDVDLAAELLPALLDVVENHLRGTRYGIGVDPTDGLLRQGAPGEALTWMDARVEGVPITPRSGKAVDINALWINALAMVIKLAWQARAGAGPAVKAHPEALTSFARRFPAPTGWLYDVIDGPTGDDATMRPNQLLAWSLPYAPLRPTPAALQTIGAALMTPLGLRSQAQHTPGYRGTHRGTPAERDAAYHTGTVWPWLIGPFVTSWHRIGVPATQIISDADDHLSEYGLGSISETADGDAPHAATGCPFQAWSVAEALRVRRL</sequence>